<evidence type="ECO:0000259" key="1">
    <source>
        <dbReference type="Pfam" id="PF00419"/>
    </source>
</evidence>
<feature type="domain" description="Fimbrial-type adhesion" evidence="1">
    <location>
        <begin position="163"/>
        <end position="303"/>
    </location>
</feature>
<reference evidence="2 3" key="1">
    <citation type="submission" date="2015-05" db="EMBL/GenBank/DDBJ databases">
        <title>Genome sequences of Pluralibacter gergoviae.</title>
        <authorList>
            <person name="Greninger A.L."/>
            <person name="Miller S."/>
        </authorList>
    </citation>
    <scope>NUCLEOTIDE SEQUENCE [LARGE SCALE GENOMIC DNA]</scope>
    <source>
        <strain evidence="2 3">JS81F13</strain>
    </source>
</reference>
<dbReference type="InterPro" id="IPR000259">
    <property type="entry name" value="Adhesion_dom_fimbrial"/>
</dbReference>
<sequence length="306" mass="32791">MIICSFPLRTFAAGIRGVPTPATCEQAIGWRVYTQTSCWWQGNAQKTGINFIKNATTFTASIAEMEVQFDTSFVPQSGMWFLRTYICPANQAIRCTIANSSGHVNSLRGAYLSSAENIPQQDPDFNGASGIIPAGSSLCYTFFDATAPDVDWATPAPRTCSDGQILPETPASCVLNNGDDMDIDLGILERKSLSTGLDANDQENVIKSLSVSCTRDAGSSVSIQFRYTPVTLNGSEVISTTTDNVGVALFYEDKAMSPADTIAATFKNGTTQVKLIFQPVREGSVALKAIKTGGFSAHAVMVMTEL</sequence>
<dbReference type="GO" id="GO:0009289">
    <property type="term" value="C:pilus"/>
    <property type="evidence" value="ECO:0007669"/>
    <property type="project" value="InterPro"/>
</dbReference>
<name>A0A0J5L6D7_PLUGE</name>
<dbReference type="GO" id="GO:0007155">
    <property type="term" value="P:cell adhesion"/>
    <property type="evidence" value="ECO:0007669"/>
    <property type="project" value="InterPro"/>
</dbReference>
<dbReference type="Proteomes" id="UP000036196">
    <property type="component" value="Unassembled WGS sequence"/>
</dbReference>
<evidence type="ECO:0000313" key="2">
    <source>
        <dbReference type="EMBL" id="KMK14330.1"/>
    </source>
</evidence>
<dbReference type="EMBL" id="LDZF01000007">
    <property type="protein sequence ID" value="KMK14330.1"/>
    <property type="molecule type" value="Genomic_DNA"/>
</dbReference>
<dbReference type="eggNOG" id="COG3539">
    <property type="taxonomic scope" value="Bacteria"/>
</dbReference>
<proteinExistence type="predicted"/>
<dbReference type="InterPro" id="IPR008966">
    <property type="entry name" value="Adhesion_dom_sf"/>
</dbReference>
<dbReference type="Gene3D" id="2.60.40.1090">
    <property type="entry name" value="Fimbrial-type adhesion domain"/>
    <property type="match status" value="1"/>
</dbReference>
<evidence type="ECO:0000313" key="3">
    <source>
        <dbReference type="Proteomes" id="UP000036196"/>
    </source>
</evidence>
<dbReference type="AlphaFoldDB" id="A0A0J5L6D7"/>
<dbReference type="STRING" id="61647.LG71_22795"/>
<organism evidence="2 3">
    <name type="scientific">Pluralibacter gergoviae</name>
    <name type="common">Enterobacter gergoviae</name>
    <dbReference type="NCBI Taxonomy" id="61647"/>
    <lineage>
        <taxon>Bacteria</taxon>
        <taxon>Pseudomonadati</taxon>
        <taxon>Pseudomonadota</taxon>
        <taxon>Gammaproteobacteria</taxon>
        <taxon>Enterobacterales</taxon>
        <taxon>Enterobacteriaceae</taxon>
        <taxon>Pluralibacter</taxon>
    </lineage>
</organism>
<dbReference type="PATRIC" id="fig|61647.15.peg.4971"/>
<protein>
    <recommendedName>
        <fullName evidence="1">Fimbrial-type adhesion domain-containing protein</fullName>
    </recommendedName>
</protein>
<comment type="caution">
    <text evidence="2">The sequence shown here is derived from an EMBL/GenBank/DDBJ whole genome shotgun (WGS) entry which is preliminary data.</text>
</comment>
<keyword evidence="3" id="KW-1185">Reference proteome</keyword>
<dbReference type="SUPFAM" id="SSF49401">
    <property type="entry name" value="Bacterial adhesins"/>
    <property type="match status" value="1"/>
</dbReference>
<accession>A0A0J5L6D7</accession>
<dbReference type="Pfam" id="PF00419">
    <property type="entry name" value="Fimbrial"/>
    <property type="match status" value="1"/>
</dbReference>
<gene>
    <name evidence="2" type="ORF">ABW06_08330</name>
</gene>
<dbReference type="InterPro" id="IPR036937">
    <property type="entry name" value="Adhesion_dom_fimbrial_sf"/>
</dbReference>